<organism evidence="4 9">
    <name type="scientific">Marine Group I thaumarchaeote</name>
    <dbReference type="NCBI Taxonomy" id="2511932"/>
    <lineage>
        <taxon>Archaea</taxon>
        <taxon>Nitrososphaerota</taxon>
        <taxon>Marine Group I</taxon>
    </lineage>
</organism>
<evidence type="ECO:0000313" key="2">
    <source>
        <dbReference type="EMBL" id="NWJ28600.1"/>
    </source>
</evidence>
<dbReference type="Proteomes" id="UP000535457">
    <property type="component" value="Unassembled WGS sequence"/>
</dbReference>
<evidence type="ECO:0000313" key="6">
    <source>
        <dbReference type="EMBL" id="NWK07963.1"/>
    </source>
</evidence>
<dbReference type="Proteomes" id="UP000549797">
    <property type="component" value="Unassembled WGS sequence"/>
</dbReference>
<dbReference type="EMBL" id="JACATD010000004">
    <property type="protein sequence ID" value="NWK01033.1"/>
    <property type="molecule type" value="Genomic_DNA"/>
</dbReference>
<evidence type="ECO:0008006" key="17">
    <source>
        <dbReference type="Google" id="ProtNLM"/>
    </source>
</evidence>
<evidence type="ECO:0000313" key="7">
    <source>
        <dbReference type="EMBL" id="NWK09027.1"/>
    </source>
</evidence>
<reference evidence="9 10" key="1">
    <citation type="journal article" date="2019" name="Environ. Microbiol.">
        <title>Genomics insights into ecotype formation of ammonia-oxidizing archaea in the deep ocean.</title>
        <authorList>
            <person name="Wang Y."/>
            <person name="Huang J.M."/>
            <person name="Cui G.J."/>
            <person name="Nunoura T."/>
            <person name="Takaki Y."/>
            <person name="Li W.L."/>
            <person name="Li J."/>
            <person name="Gao Z.M."/>
            <person name="Takai K."/>
            <person name="Zhang A.Q."/>
            <person name="Stepanauskas R."/>
        </authorList>
    </citation>
    <scope>NUCLEOTIDE SEQUENCE [LARGE SCALE GENOMIC DNA]</scope>
    <source>
        <strain evidence="7 12">D1a</strain>
        <strain evidence="1 16">L14</strain>
        <strain evidence="3 15">L15a</strain>
        <strain evidence="8 10">L19a</strain>
        <strain evidence="6 13">T1C4</strain>
        <strain evidence="2 14">T1L11</strain>
        <strain evidence="5 11">T1L9</strain>
        <strain evidence="4 9">T3L1</strain>
    </source>
</reference>
<evidence type="ECO:0000313" key="13">
    <source>
        <dbReference type="Proteomes" id="UP000559282"/>
    </source>
</evidence>
<evidence type="ECO:0000313" key="14">
    <source>
        <dbReference type="Proteomes" id="UP000563820"/>
    </source>
</evidence>
<proteinExistence type="predicted"/>
<dbReference type="AlphaFoldDB" id="A0A7K4N8S1"/>
<evidence type="ECO:0000313" key="5">
    <source>
        <dbReference type="EMBL" id="NWK01033.1"/>
    </source>
</evidence>
<dbReference type="Proteomes" id="UP000587702">
    <property type="component" value="Unassembled WGS sequence"/>
</dbReference>
<comment type="caution">
    <text evidence="4">The sequence shown here is derived from an EMBL/GenBank/DDBJ whole genome shotgun (WGS) entry which is preliminary data.</text>
</comment>
<evidence type="ECO:0000313" key="4">
    <source>
        <dbReference type="EMBL" id="NWJ84239.1"/>
    </source>
</evidence>
<dbReference type="Proteomes" id="UP000563820">
    <property type="component" value="Unassembled WGS sequence"/>
</dbReference>
<dbReference type="EMBL" id="JACATF010000027">
    <property type="protein sequence ID" value="NWK07963.1"/>
    <property type="molecule type" value="Genomic_DNA"/>
</dbReference>
<dbReference type="Proteomes" id="UP000575480">
    <property type="component" value="Unassembled WGS sequence"/>
</dbReference>
<evidence type="ECO:0000313" key="9">
    <source>
        <dbReference type="Proteomes" id="UP000520052"/>
    </source>
</evidence>
<evidence type="ECO:0000313" key="11">
    <source>
        <dbReference type="Proteomes" id="UP000547822"/>
    </source>
</evidence>
<evidence type="ECO:0000313" key="12">
    <source>
        <dbReference type="Proteomes" id="UP000549797"/>
    </source>
</evidence>
<evidence type="ECO:0000313" key="10">
    <source>
        <dbReference type="Proteomes" id="UP000535457"/>
    </source>
</evidence>
<dbReference type="EMBL" id="JACATG010000006">
    <property type="protein sequence ID" value="NWK13975.1"/>
    <property type="molecule type" value="Genomic_DNA"/>
</dbReference>
<evidence type="ECO:0000313" key="16">
    <source>
        <dbReference type="Proteomes" id="UP000587702"/>
    </source>
</evidence>
<name>A0A7K4N8S1_9ARCH</name>
<sequence>MTILNANKWKAIAMLYEKTFEIYISLSSRIQDNVFPEIVNISKDAMNDNDVSPYVDEIKETTKEVHQKISFIAERFSSLHLDAHETAGKMYEEVGDLQNAAEMYMHSYDYCQDKSVEIFEMLAKKHKS</sequence>
<dbReference type="EMBL" id="JACATE010000005">
    <property type="protein sequence ID" value="NWJ28600.1"/>
    <property type="molecule type" value="Genomic_DNA"/>
</dbReference>
<dbReference type="EMBL" id="JACATI010000003">
    <property type="protein sequence ID" value="NWJ20206.1"/>
    <property type="molecule type" value="Genomic_DNA"/>
</dbReference>
<evidence type="ECO:0000313" key="15">
    <source>
        <dbReference type="Proteomes" id="UP000575480"/>
    </source>
</evidence>
<dbReference type="EMBL" id="JACATJ010000006">
    <property type="protein sequence ID" value="NWK09027.1"/>
    <property type="molecule type" value="Genomic_DNA"/>
</dbReference>
<accession>A0A7K4N8S1</accession>
<dbReference type="Proteomes" id="UP000547822">
    <property type="component" value="Unassembled WGS sequence"/>
</dbReference>
<gene>
    <name evidence="5" type="ORF">HX840_03915</name>
    <name evidence="6" type="ORF">HX847_06105</name>
    <name evidence="2" type="ORF">HX848_04325</name>
    <name evidence="7" type="ORF">HX852_04495</name>
    <name evidence="8" type="ORF">HX853_04995</name>
    <name evidence="4" type="ORF">HX854_05885</name>
    <name evidence="3" type="ORF">HX858_05115</name>
    <name evidence="1" type="ORF">HX860_03950</name>
</gene>
<evidence type="ECO:0000313" key="1">
    <source>
        <dbReference type="EMBL" id="NWJ20206.1"/>
    </source>
</evidence>
<protein>
    <recommendedName>
        <fullName evidence="17">Tetratricopeptide repeat protein</fullName>
    </recommendedName>
</protein>
<dbReference type="Proteomes" id="UP000520052">
    <property type="component" value="Unassembled WGS sequence"/>
</dbReference>
<evidence type="ECO:0000313" key="3">
    <source>
        <dbReference type="EMBL" id="NWJ57117.1"/>
    </source>
</evidence>
<dbReference type="EMBL" id="JACATH010000003">
    <property type="protein sequence ID" value="NWJ57117.1"/>
    <property type="molecule type" value="Genomic_DNA"/>
</dbReference>
<dbReference type="EMBL" id="JACATC010000006">
    <property type="protein sequence ID" value="NWJ84239.1"/>
    <property type="molecule type" value="Genomic_DNA"/>
</dbReference>
<evidence type="ECO:0000313" key="8">
    <source>
        <dbReference type="EMBL" id="NWK13975.1"/>
    </source>
</evidence>
<dbReference type="Proteomes" id="UP000559282">
    <property type="component" value="Unassembled WGS sequence"/>
</dbReference>
<reference evidence="4" key="2">
    <citation type="submission" date="2020-06" db="EMBL/GenBank/DDBJ databases">
        <authorList>
            <person name="Wang Y."/>
        </authorList>
    </citation>
    <scope>NUCLEOTIDE SEQUENCE</scope>
    <source>
        <strain evidence="7">D1a</strain>
        <strain evidence="1">L14</strain>
        <strain evidence="3">L15a</strain>
        <strain evidence="8">L19a</strain>
        <strain evidence="6">T1C4</strain>
        <strain evidence="2">T1L11</strain>
        <strain evidence="5">T1L9</strain>
        <strain evidence="4">T3L1</strain>
    </source>
</reference>